<dbReference type="EMBL" id="AOEX01000013">
    <property type="protein sequence ID" value="EME67198.1"/>
    <property type="molecule type" value="Genomic_DNA"/>
</dbReference>
<reference evidence="2 3" key="1">
    <citation type="journal article" date="2013" name="Genome Announc.">
        <title>Draft Genome Sequence of Rhodococcus ruber Strain BKS 20-38.</title>
        <authorList>
            <person name="Bala M."/>
            <person name="Kumar S."/>
            <person name="Raghava G.P."/>
            <person name="Mayilraj S."/>
        </authorList>
    </citation>
    <scope>NUCLEOTIDE SEQUENCE [LARGE SCALE GENOMIC DNA]</scope>
    <source>
        <strain evidence="2 3">BKS 20-38</strain>
    </source>
</reference>
<proteinExistence type="predicted"/>
<sequence length="73" mass="8477">MAISIRLTPEDEARLDALARRTGRSKTFYIREAIHAHLGELEERFWADSVVHEWENTGRQSRPAEELWDELGG</sequence>
<protein>
    <recommendedName>
        <fullName evidence="1">Ribbon-helix-helix protein CopG domain-containing protein</fullName>
    </recommendedName>
</protein>
<dbReference type="RefSeq" id="WP_003934302.1">
    <property type="nucleotide sequence ID" value="NZ_AOEX01000013.1"/>
</dbReference>
<gene>
    <name evidence="2" type="ORF">G352_01127</name>
</gene>
<organism evidence="2 3">
    <name type="scientific">Rhodococcus ruber BKS 20-38</name>
    <dbReference type="NCBI Taxonomy" id="1278076"/>
    <lineage>
        <taxon>Bacteria</taxon>
        <taxon>Bacillati</taxon>
        <taxon>Actinomycetota</taxon>
        <taxon>Actinomycetes</taxon>
        <taxon>Mycobacteriales</taxon>
        <taxon>Nocardiaceae</taxon>
        <taxon>Rhodococcus</taxon>
    </lineage>
</organism>
<dbReference type="InterPro" id="IPR002145">
    <property type="entry name" value="CopG"/>
</dbReference>
<dbReference type="PATRIC" id="fig|1278076.4.peg.229"/>
<dbReference type="Pfam" id="PF01402">
    <property type="entry name" value="RHH_1"/>
    <property type="match status" value="1"/>
</dbReference>
<dbReference type="SUPFAM" id="SSF47598">
    <property type="entry name" value="Ribbon-helix-helix"/>
    <property type="match status" value="1"/>
</dbReference>
<feature type="domain" description="Ribbon-helix-helix protein CopG" evidence="1">
    <location>
        <begin position="2"/>
        <end position="39"/>
    </location>
</feature>
<evidence type="ECO:0000259" key="1">
    <source>
        <dbReference type="Pfam" id="PF01402"/>
    </source>
</evidence>
<dbReference type="InterPro" id="IPR010985">
    <property type="entry name" value="Ribbon_hlx_hlx"/>
</dbReference>
<evidence type="ECO:0000313" key="3">
    <source>
        <dbReference type="Proteomes" id="UP000011731"/>
    </source>
</evidence>
<evidence type="ECO:0000313" key="2">
    <source>
        <dbReference type="EMBL" id="EME67198.1"/>
    </source>
</evidence>
<dbReference type="GO" id="GO:0006355">
    <property type="term" value="P:regulation of DNA-templated transcription"/>
    <property type="evidence" value="ECO:0007669"/>
    <property type="project" value="InterPro"/>
</dbReference>
<name>M3A2M2_9NOCA</name>
<dbReference type="AlphaFoldDB" id="M3A2M2"/>
<dbReference type="Proteomes" id="UP000011731">
    <property type="component" value="Unassembled WGS sequence"/>
</dbReference>
<comment type="caution">
    <text evidence="2">The sequence shown here is derived from an EMBL/GenBank/DDBJ whole genome shotgun (WGS) entry which is preliminary data.</text>
</comment>
<accession>M3A2M2</accession>
<dbReference type="CDD" id="cd22233">
    <property type="entry name" value="RHH_CopAso-like"/>
    <property type="match status" value="1"/>
</dbReference>
<keyword evidence="3" id="KW-1185">Reference proteome</keyword>